<protein>
    <submittedName>
        <fullName evidence="1">Uncharacterized protein</fullName>
    </submittedName>
</protein>
<name>G5RTQ7_SALET</name>
<dbReference type="Proteomes" id="UP000004776">
    <property type="component" value="Unassembled WGS sequence"/>
</dbReference>
<proteinExistence type="predicted"/>
<accession>G5RTQ7</accession>
<feature type="non-terminal residue" evidence="1">
    <location>
        <position position="30"/>
    </location>
</feature>
<comment type="caution">
    <text evidence="1">The sequence shown here is derived from an EMBL/GenBank/DDBJ whole genome shotgun (WGS) entry which is preliminary data.</text>
</comment>
<reference evidence="1 2" key="1">
    <citation type="journal article" date="2011" name="BMC Genomics">
        <title>Genome sequencing reveals diversification of virulence factor content and possible host adaptation in distinct subpopulations of Salmonella enterica.</title>
        <authorList>
            <person name="den Bakker H.C."/>
            <person name="Moreno Switt A.I."/>
            <person name="Govoni G."/>
            <person name="Cummings C.A."/>
            <person name="Ranieri M.L."/>
            <person name="Degoricija L."/>
            <person name="Hoelzer K."/>
            <person name="Rodriguez-Rivera L.D."/>
            <person name="Brown S."/>
            <person name="Bolchacova E."/>
            <person name="Furtado M.R."/>
            <person name="Wiedmann M."/>
        </authorList>
    </citation>
    <scope>NUCLEOTIDE SEQUENCE [LARGE SCALE GENOMIC DNA]</scope>
    <source>
        <strain evidence="1 2">R8-2977</strain>
    </source>
</reference>
<organism evidence="1 2">
    <name type="scientific">Salmonella enterica subsp. enterica serovar Urbana str. R8-2977</name>
    <dbReference type="NCBI Taxonomy" id="913084"/>
    <lineage>
        <taxon>Bacteria</taxon>
        <taxon>Pseudomonadati</taxon>
        <taxon>Pseudomonadota</taxon>
        <taxon>Gammaproteobacteria</taxon>
        <taxon>Enterobacterales</taxon>
        <taxon>Enterobacteriaceae</taxon>
        <taxon>Salmonella</taxon>
    </lineage>
</organism>
<evidence type="ECO:0000313" key="2">
    <source>
        <dbReference type="Proteomes" id="UP000004776"/>
    </source>
</evidence>
<dbReference type="AlphaFoldDB" id="G5RTQ7"/>
<sequence>MALLSVGIAAPCVTGADGLSTSTFALVAAA</sequence>
<dbReference type="EMBL" id="AFCW01000687">
    <property type="protein sequence ID" value="EHD04756.1"/>
    <property type="molecule type" value="Genomic_DNA"/>
</dbReference>
<evidence type="ECO:0000313" key="1">
    <source>
        <dbReference type="EMBL" id="EHD04756.1"/>
    </source>
</evidence>
<gene>
    <name evidence="1" type="ORF">LTSEURB_1692</name>
</gene>